<proteinExistence type="predicted"/>
<evidence type="ECO:0000313" key="3">
    <source>
        <dbReference type="Proteomes" id="UP000663868"/>
    </source>
</evidence>
<dbReference type="PANTHER" id="PTHR45527:SF1">
    <property type="entry name" value="FATTY ACID SYNTHASE"/>
    <property type="match status" value="1"/>
</dbReference>
<dbReference type="InterPro" id="IPR000873">
    <property type="entry name" value="AMP-dep_synth/lig_dom"/>
</dbReference>
<protein>
    <recommendedName>
        <fullName evidence="1">AMP-dependent synthetase/ligase domain-containing protein</fullName>
    </recommendedName>
</protein>
<name>A0A820PRZ5_9BILA</name>
<dbReference type="SUPFAM" id="SSF56801">
    <property type="entry name" value="Acetyl-CoA synthetase-like"/>
    <property type="match status" value="1"/>
</dbReference>
<sequence length="156" mass="17434">LLPSFFTSIEYNNHPNVLKHLRSLCSSGEPFSAPLIDLIVKIDMTNCIVWNLYGPAETTIDCTVHSINVTSTIQSIPIGRPLFNYRCIIMNEYSQQSTTNQEGELCVGGVGVFAGYLRRDDLTAKALLEIDGKLFYRTGDLVTMDNNGLLHYEGRK</sequence>
<dbReference type="GO" id="GO:0043041">
    <property type="term" value="P:amino acid activation for nonribosomal peptide biosynthetic process"/>
    <property type="evidence" value="ECO:0007669"/>
    <property type="project" value="TreeGrafter"/>
</dbReference>
<dbReference type="GO" id="GO:0031177">
    <property type="term" value="F:phosphopantetheine binding"/>
    <property type="evidence" value="ECO:0007669"/>
    <property type="project" value="TreeGrafter"/>
</dbReference>
<dbReference type="EMBL" id="CAJOBB010025306">
    <property type="protein sequence ID" value="CAF4407477.1"/>
    <property type="molecule type" value="Genomic_DNA"/>
</dbReference>
<evidence type="ECO:0000259" key="1">
    <source>
        <dbReference type="Pfam" id="PF00501"/>
    </source>
</evidence>
<dbReference type="GO" id="GO:0005737">
    <property type="term" value="C:cytoplasm"/>
    <property type="evidence" value="ECO:0007669"/>
    <property type="project" value="TreeGrafter"/>
</dbReference>
<dbReference type="AlphaFoldDB" id="A0A820PRZ5"/>
<evidence type="ECO:0000313" key="2">
    <source>
        <dbReference type="EMBL" id="CAF4407477.1"/>
    </source>
</evidence>
<organism evidence="2 3">
    <name type="scientific">Adineta steineri</name>
    <dbReference type="NCBI Taxonomy" id="433720"/>
    <lineage>
        <taxon>Eukaryota</taxon>
        <taxon>Metazoa</taxon>
        <taxon>Spiralia</taxon>
        <taxon>Gnathifera</taxon>
        <taxon>Rotifera</taxon>
        <taxon>Eurotatoria</taxon>
        <taxon>Bdelloidea</taxon>
        <taxon>Adinetida</taxon>
        <taxon>Adinetidae</taxon>
        <taxon>Adineta</taxon>
    </lineage>
</organism>
<gene>
    <name evidence="2" type="ORF">KXQ929_LOCUS51382</name>
</gene>
<comment type="caution">
    <text evidence="2">The sequence shown here is derived from an EMBL/GenBank/DDBJ whole genome shotgun (WGS) entry which is preliminary data.</text>
</comment>
<dbReference type="Pfam" id="PF00501">
    <property type="entry name" value="AMP-binding"/>
    <property type="match status" value="1"/>
</dbReference>
<accession>A0A820PRZ5</accession>
<reference evidence="2" key="1">
    <citation type="submission" date="2021-02" db="EMBL/GenBank/DDBJ databases">
        <authorList>
            <person name="Nowell W R."/>
        </authorList>
    </citation>
    <scope>NUCLEOTIDE SEQUENCE</scope>
</reference>
<dbReference type="Proteomes" id="UP000663868">
    <property type="component" value="Unassembled WGS sequence"/>
</dbReference>
<feature type="domain" description="AMP-dependent synthetase/ligase" evidence="1">
    <location>
        <begin position="3"/>
        <end position="117"/>
    </location>
</feature>
<feature type="non-terminal residue" evidence="2">
    <location>
        <position position="1"/>
    </location>
</feature>
<dbReference type="Gene3D" id="3.40.50.12780">
    <property type="entry name" value="N-terminal domain of ligase-like"/>
    <property type="match status" value="1"/>
</dbReference>
<dbReference type="InterPro" id="IPR042099">
    <property type="entry name" value="ANL_N_sf"/>
</dbReference>
<feature type="non-terminal residue" evidence="2">
    <location>
        <position position="156"/>
    </location>
</feature>
<dbReference type="PANTHER" id="PTHR45527">
    <property type="entry name" value="NONRIBOSOMAL PEPTIDE SYNTHETASE"/>
    <property type="match status" value="1"/>
</dbReference>
<dbReference type="GO" id="GO:0044550">
    <property type="term" value="P:secondary metabolite biosynthetic process"/>
    <property type="evidence" value="ECO:0007669"/>
    <property type="project" value="TreeGrafter"/>
</dbReference>